<dbReference type="Gene3D" id="3.30.310.70">
    <property type="entry name" value="TT1751-like domain"/>
    <property type="match status" value="1"/>
</dbReference>
<evidence type="ECO:0000259" key="1">
    <source>
        <dbReference type="Pfam" id="PF03625"/>
    </source>
</evidence>
<evidence type="ECO:0000313" key="3">
    <source>
        <dbReference type="Proteomes" id="UP001327093"/>
    </source>
</evidence>
<organism evidence="2 3">
    <name type="scientific">Saccharopolyspora mangrovi</name>
    <dbReference type="NCBI Taxonomy" id="3082379"/>
    <lineage>
        <taxon>Bacteria</taxon>
        <taxon>Bacillati</taxon>
        <taxon>Actinomycetota</taxon>
        <taxon>Actinomycetes</taxon>
        <taxon>Pseudonocardiales</taxon>
        <taxon>Pseudonocardiaceae</taxon>
        <taxon>Saccharopolyspora</taxon>
    </lineage>
</organism>
<comment type="caution">
    <text evidence="2">The sequence shown here is derived from an EMBL/GenBank/DDBJ whole genome shotgun (WGS) entry which is preliminary data.</text>
</comment>
<feature type="domain" description="DUF302" evidence="1">
    <location>
        <begin position="92"/>
        <end position="138"/>
    </location>
</feature>
<dbReference type="EMBL" id="JAWLNX010000010">
    <property type="protein sequence ID" value="MEB3369008.1"/>
    <property type="molecule type" value="Genomic_DNA"/>
</dbReference>
<dbReference type="InterPro" id="IPR005180">
    <property type="entry name" value="DUF302"/>
</dbReference>
<evidence type="ECO:0000313" key="2">
    <source>
        <dbReference type="EMBL" id="MEB3369008.1"/>
    </source>
</evidence>
<keyword evidence="3" id="KW-1185">Reference proteome</keyword>
<dbReference type="SUPFAM" id="SSF103247">
    <property type="entry name" value="TT1751-like"/>
    <property type="match status" value="1"/>
</dbReference>
<protein>
    <submittedName>
        <fullName evidence="2">DUF302 domain-containing protein</fullName>
    </submittedName>
</protein>
<reference evidence="2 3" key="1">
    <citation type="submission" date="2023-10" db="EMBL/GenBank/DDBJ databases">
        <title>Saccharopolyspora sp. nov., isolated from mangrove soil.</title>
        <authorList>
            <person name="Lu Y."/>
            <person name="Liu W."/>
        </authorList>
    </citation>
    <scope>NUCLEOTIDE SEQUENCE [LARGE SCALE GENOMIC DNA]</scope>
    <source>
        <strain evidence="2 3">S2-29</strain>
    </source>
</reference>
<dbReference type="InterPro" id="IPR035923">
    <property type="entry name" value="TT1751-like_sf"/>
</dbReference>
<gene>
    <name evidence="2" type="ORF">R4I43_16490</name>
</gene>
<dbReference type="Proteomes" id="UP001327093">
    <property type="component" value="Unassembled WGS sequence"/>
</dbReference>
<dbReference type="CDD" id="cd14797">
    <property type="entry name" value="DUF302"/>
    <property type="match status" value="1"/>
</dbReference>
<name>A0ABU6ABR5_9PSEU</name>
<proteinExistence type="predicted"/>
<dbReference type="Pfam" id="PF03625">
    <property type="entry name" value="DUF302"/>
    <property type="match status" value="1"/>
</dbReference>
<accession>A0ABU6ABR5</accession>
<dbReference type="RefSeq" id="WP_324266503.1">
    <property type="nucleotide sequence ID" value="NZ_JAWLNX010000010.1"/>
</dbReference>
<sequence length="178" mass="19275">MSPTPAGTVAEVAHEVVRVSIDTGMSFNDFRERYERAVPALDVDRFLPLVSAQASWDDVVAATVENAPHGFIRYWSSDVASLMRLAGDGGSCASYLMGNHTIAQRMYTHDPAVMLYAPLRTAVHEDGHGRTWFAVDQPSSRFASFGNADIAKVGRELDAKLAALLEVLGIAVPLRLAS</sequence>